<evidence type="ECO:0000256" key="3">
    <source>
        <dbReference type="ARBA" id="ARBA00012929"/>
    </source>
</evidence>
<dbReference type="Proteomes" id="UP000510621">
    <property type="component" value="Chromosome"/>
</dbReference>
<feature type="domain" description="RmlD-like substrate binding" evidence="7">
    <location>
        <begin position="1"/>
        <end position="284"/>
    </location>
</feature>
<comment type="catalytic activity">
    <reaction evidence="5 6">
        <text>dTDP-beta-L-rhamnose + NADP(+) = dTDP-4-dehydro-beta-L-rhamnose + NADPH + H(+)</text>
        <dbReference type="Rhea" id="RHEA:21796"/>
        <dbReference type="ChEBI" id="CHEBI:15378"/>
        <dbReference type="ChEBI" id="CHEBI:57510"/>
        <dbReference type="ChEBI" id="CHEBI:57783"/>
        <dbReference type="ChEBI" id="CHEBI:58349"/>
        <dbReference type="ChEBI" id="CHEBI:62830"/>
        <dbReference type="EC" id="1.1.1.133"/>
    </reaction>
</comment>
<organism evidence="8 9">
    <name type="scientific">Candidatus Thiothrix singaporensis</name>
    <dbReference type="NCBI Taxonomy" id="2799669"/>
    <lineage>
        <taxon>Bacteria</taxon>
        <taxon>Pseudomonadati</taxon>
        <taxon>Pseudomonadota</taxon>
        <taxon>Gammaproteobacteria</taxon>
        <taxon>Thiotrichales</taxon>
        <taxon>Thiotrichaceae</taxon>
        <taxon>Thiothrix</taxon>
    </lineage>
</organism>
<dbReference type="Pfam" id="PF04321">
    <property type="entry name" value="RmlD_sub_bind"/>
    <property type="match status" value="1"/>
</dbReference>
<comment type="cofactor">
    <cofactor evidence="6">
        <name>Mg(2+)</name>
        <dbReference type="ChEBI" id="CHEBI:18420"/>
    </cofactor>
    <text evidence="6">Binds 1 Mg(2+) ion per monomer.</text>
</comment>
<dbReference type="UniPathway" id="UPA00281"/>
<evidence type="ECO:0000256" key="1">
    <source>
        <dbReference type="ARBA" id="ARBA00004781"/>
    </source>
</evidence>
<evidence type="ECO:0000313" key="9">
    <source>
        <dbReference type="Proteomes" id="UP000510621"/>
    </source>
</evidence>
<dbReference type="Gene3D" id="3.40.50.720">
    <property type="entry name" value="NAD(P)-binding Rossmann-like Domain"/>
    <property type="match status" value="1"/>
</dbReference>
<accession>A0A7L6AQM2</accession>
<evidence type="ECO:0000259" key="7">
    <source>
        <dbReference type="Pfam" id="PF04321"/>
    </source>
</evidence>
<comment type="pathway">
    <text evidence="1 6">Carbohydrate biosynthesis; dTDP-L-rhamnose biosynthesis.</text>
</comment>
<keyword evidence="6 8" id="KW-0560">Oxidoreductase</keyword>
<evidence type="ECO:0000256" key="2">
    <source>
        <dbReference type="ARBA" id="ARBA00010944"/>
    </source>
</evidence>
<sequence length="319" mass="35232">MKVLLTGANGQLGSELQATCPADITLLPTDHDTLDITQPQRVAAWLAEQQPAAIINAAAYTAVDKAESDLERAYAINHLAAATLAREAAQRGIYLMQVSTDFVFDGLQSSPYLPDALAKPLGVYGASKLAGEQAVLEHYPQACVMRTSWLYSAYGNNFVKTMLRLMRERDALGVVADQVGAPTWTGTLADAIWSFIAQQPHGIFHCSDNGVASWYDFAVAIQEEALAIGLLDKAIPVRPLRTEEYPTPARRPAFSVMDKRATENLLGYALPHWRASLRRMLVQLKAQYFPVNNPRQTSEHHLEFTNHIKSWHSSLHHAT</sequence>
<gene>
    <name evidence="8" type="primary">rfbD</name>
    <name evidence="8" type="ORF">HZT40_06905</name>
</gene>
<dbReference type="EC" id="1.1.1.133" evidence="3 6"/>
<evidence type="ECO:0000256" key="5">
    <source>
        <dbReference type="ARBA" id="ARBA00048200"/>
    </source>
</evidence>
<dbReference type="CDD" id="cd05254">
    <property type="entry name" value="dTDP_HR_like_SDR_e"/>
    <property type="match status" value="1"/>
</dbReference>
<protein>
    <recommendedName>
        <fullName evidence="4 6">dTDP-4-dehydrorhamnose reductase</fullName>
        <ecNumber evidence="3 6">1.1.1.133</ecNumber>
    </recommendedName>
</protein>
<name>A0A7L6AQM2_9GAMM</name>
<dbReference type="GO" id="GO:0008831">
    <property type="term" value="F:dTDP-4-dehydrorhamnose reductase activity"/>
    <property type="evidence" value="ECO:0007669"/>
    <property type="project" value="UniProtKB-EC"/>
</dbReference>
<dbReference type="PANTHER" id="PTHR10491:SF4">
    <property type="entry name" value="METHIONINE ADENOSYLTRANSFERASE 2 SUBUNIT BETA"/>
    <property type="match status" value="1"/>
</dbReference>
<dbReference type="Gene3D" id="3.90.25.10">
    <property type="entry name" value="UDP-galactose 4-epimerase, domain 1"/>
    <property type="match status" value="1"/>
</dbReference>
<dbReference type="EMBL" id="CP059265">
    <property type="protein sequence ID" value="QLQ31373.1"/>
    <property type="molecule type" value="Genomic_DNA"/>
</dbReference>
<dbReference type="GO" id="GO:0005829">
    <property type="term" value="C:cytosol"/>
    <property type="evidence" value="ECO:0007669"/>
    <property type="project" value="TreeGrafter"/>
</dbReference>
<dbReference type="InterPro" id="IPR036291">
    <property type="entry name" value="NAD(P)-bd_dom_sf"/>
</dbReference>
<dbReference type="PANTHER" id="PTHR10491">
    <property type="entry name" value="DTDP-4-DEHYDRORHAMNOSE REDUCTASE"/>
    <property type="match status" value="1"/>
</dbReference>
<evidence type="ECO:0000256" key="4">
    <source>
        <dbReference type="ARBA" id="ARBA00017099"/>
    </source>
</evidence>
<dbReference type="GO" id="GO:0009243">
    <property type="term" value="P:O antigen biosynthetic process"/>
    <property type="evidence" value="ECO:0007669"/>
    <property type="project" value="UniProtKB-UniPathway"/>
</dbReference>
<keyword evidence="6" id="KW-0521">NADP</keyword>
<dbReference type="KEGG" id="this:HZT40_06905"/>
<evidence type="ECO:0000313" key="8">
    <source>
        <dbReference type="EMBL" id="QLQ31373.1"/>
    </source>
</evidence>
<dbReference type="AlphaFoldDB" id="A0A7L6AQM2"/>
<dbReference type="InterPro" id="IPR029903">
    <property type="entry name" value="RmlD-like-bd"/>
</dbReference>
<keyword evidence="9" id="KW-1185">Reference proteome</keyword>
<evidence type="ECO:0000256" key="6">
    <source>
        <dbReference type="RuleBase" id="RU364082"/>
    </source>
</evidence>
<dbReference type="GO" id="GO:0019305">
    <property type="term" value="P:dTDP-rhamnose biosynthetic process"/>
    <property type="evidence" value="ECO:0007669"/>
    <property type="project" value="UniProtKB-UniPathway"/>
</dbReference>
<dbReference type="UniPathway" id="UPA00124"/>
<reference evidence="8" key="1">
    <citation type="submission" date="2020-06" db="EMBL/GenBank/DDBJ databases">
        <title>Analysis procedures for assessing recovery of high quality, complete, closed genomes from Nanopore long read metagenome sequencing.</title>
        <authorList>
            <person name="Bessarab I."/>
            <person name="Arumugam K."/>
            <person name="Haryono M."/>
            <person name="Liu X."/>
            <person name="Roy S."/>
            <person name="Zuniga-Montanez R.E."/>
            <person name="Qiu G."/>
            <person name="Drautz-Moses D.I."/>
            <person name="Law Y.Y."/>
            <person name="Wuertz S."/>
            <person name="Lauro F.M."/>
            <person name="Huson D.H."/>
            <person name="Williams R.B."/>
        </authorList>
    </citation>
    <scope>NUCLEOTIDE SEQUENCE [LARGE SCALE GENOMIC DNA]</scope>
    <source>
        <strain evidence="8">SSD2</strain>
    </source>
</reference>
<proteinExistence type="inferred from homology"/>
<dbReference type="NCBIfam" id="TIGR01214">
    <property type="entry name" value="rmlD"/>
    <property type="match status" value="1"/>
</dbReference>
<comment type="similarity">
    <text evidence="2 6">Belongs to the dTDP-4-dehydrorhamnose reductase family.</text>
</comment>
<comment type="function">
    <text evidence="6">Catalyzes the reduction of dTDP-6-deoxy-L-lyxo-4-hexulose to yield dTDP-L-rhamnose.</text>
</comment>
<dbReference type="InterPro" id="IPR005913">
    <property type="entry name" value="dTDP_dehydrorham_reduct"/>
</dbReference>
<dbReference type="SUPFAM" id="SSF51735">
    <property type="entry name" value="NAD(P)-binding Rossmann-fold domains"/>
    <property type="match status" value="1"/>
</dbReference>